<evidence type="ECO:0000259" key="3">
    <source>
        <dbReference type="PROSITE" id="PS50041"/>
    </source>
</evidence>
<dbReference type="SUPFAM" id="SSF56436">
    <property type="entry name" value="C-type lectin-like"/>
    <property type="match status" value="1"/>
</dbReference>
<name>A0A1Q3FC37_CULTA</name>
<dbReference type="InterPro" id="IPR001304">
    <property type="entry name" value="C-type_lectin-like"/>
</dbReference>
<protein>
    <submittedName>
        <fullName evidence="4">Putative galactose-specific c-type lectin</fullName>
    </submittedName>
</protein>
<dbReference type="AlphaFoldDB" id="A0A1Q3FC37"/>
<dbReference type="InterPro" id="IPR016186">
    <property type="entry name" value="C-type_lectin-like/link_sf"/>
</dbReference>
<feature type="signal peptide" evidence="2">
    <location>
        <begin position="1"/>
        <end position="22"/>
    </location>
</feature>
<evidence type="ECO:0000313" key="4">
    <source>
        <dbReference type="EMBL" id="JAV25063.1"/>
    </source>
</evidence>
<dbReference type="PANTHER" id="PTHR22801:SF63">
    <property type="entry name" value="C-TYPE LECTIN DOMAIN-CONTAINING PROTEIN"/>
    <property type="match status" value="1"/>
</dbReference>
<dbReference type="PROSITE" id="PS50041">
    <property type="entry name" value="C_TYPE_LECTIN_2"/>
    <property type="match status" value="1"/>
</dbReference>
<keyword evidence="2" id="KW-0732">Signal</keyword>
<accession>A0A1Q3FC37</accession>
<evidence type="ECO:0000256" key="2">
    <source>
        <dbReference type="SAM" id="SignalP"/>
    </source>
</evidence>
<dbReference type="InterPro" id="IPR050801">
    <property type="entry name" value="Ca-Dep_Lectins_ImmuneDev"/>
</dbReference>
<dbReference type="PROSITE" id="PS00615">
    <property type="entry name" value="C_TYPE_LECTIN_1"/>
    <property type="match status" value="1"/>
</dbReference>
<dbReference type="Pfam" id="PF00059">
    <property type="entry name" value="Lectin_C"/>
    <property type="match status" value="1"/>
</dbReference>
<dbReference type="PANTHER" id="PTHR22801">
    <property type="entry name" value="LITHOSTATHINE"/>
    <property type="match status" value="1"/>
</dbReference>
<dbReference type="CDD" id="cd00037">
    <property type="entry name" value="CLECT"/>
    <property type="match status" value="1"/>
</dbReference>
<keyword evidence="4" id="KW-0430">Lectin</keyword>
<reference evidence="4" key="1">
    <citation type="submission" date="2017-01" db="EMBL/GenBank/DDBJ databases">
        <title>A deep insight into the sialotranscriptome of adult male and female Cluex tarsalis mosquitoes.</title>
        <authorList>
            <person name="Ribeiro J.M."/>
            <person name="Moreira F."/>
            <person name="Bernard K.A."/>
            <person name="Calvo E."/>
        </authorList>
    </citation>
    <scope>NUCLEOTIDE SEQUENCE</scope>
    <source>
        <strain evidence="4">Kern County</strain>
        <tissue evidence="4">Salivary glands</tissue>
    </source>
</reference>
<dbReference type="SMART" id="SM00034">
    <property type="entry name" value="CLECT"/>
    <property type="match status" value="1"/>
</dbReference>
<keyword evidence="1" id="KW-1015">Disulfide bond</keyword>
<dbReference type="Gene3D" id="3.10.100.10">
    <property type="entry name" value="Mannose-Binding Protein A, subunit A"/>
    <property type="match status" value="1"/>
</dbReference>
<dbReference type="EMBL" id="GFDL01009982">
    <property type="protein sequence ID" value="JAV25063.1"/>
    <property type="molecule type" value="Transcribed_RNA"/>
</dbReference>
<organism evidence="4">
    <name type="scientific">Culex tarsalis</name>
    <name type="common">Encephalitis mosquito</name>
    <dbReference type="NCBI Taxonomy" id="7177"/>
    <lineage>
        <taxon>Eukaryota</taxon>
        <taxon>Metazoa</taxon>
        <taxon>Ecdysozoa</taxon>
        <taxon>Arthropoda</taxon>
        <taxon>Hexapoda</taxon>
        <taxon>Insecta</taxon>
        <taxon>Pterygota</taxon>
        <taxon>Neoptera</taxon>
        <taxon>Endopterygota</taxon>
        <taxon>Diptera</taxon>
        <taxon>Nematocera</taxon>
        <taxon>Culicoidea</taxon>
        <taxon>Culicidae</taxon>
        <taxon>Culicinae</taxon>
        <taxon>Culicini</taxon>
        <taxon>Culex</taxon>
        <taxon>Culex</taxon>
    </lineage>
</organism>
<evidence type="ECO:0000256" key="1">
    <source>
        <dbReference type="ARBA" id="ARBA00023157"/>
    </source>
</evidence>
<dbReference type="InterPro" id="IPR016187">
    <property type="entry name" value="CTDL_fold"/>
</dbReference>
<sequence length="164" mass="18311">MFAKLWVKTCVLLVCGKFLTEASPFNATRVPCQQKSYRVYNNVGVTFMEAWRRCQWNGLRLATVSSHADSKLLEAAIGATANHTGPWWIAGTDQGSEGNFIWISTNIPVGFITGYEDFYPGQPDNAGGAEDCMEIGRWGGVHWNDAPCGWKQRYICEQVVSCYD</sequence>
<dbReference type="InterPro" id="IPR018378">
    <property type="entry name" value="C-type_lectin_CS"/>
</dbReference>
<proteinExistence type="predicted"/>
<dbReference type="GO" id="GO:0030246">
    <property type="term" value="F:carbohydrate binding"/>
    <property type="evidence" value="ECO:0007669"/>
    <property type="project" value="UniProtKB-KW"/>
</dbReference>
<feature type="chain" id="PRO_5013179506" evidence="2">
    <location>
        <begin position="23"/>
        <end position="164"/>
    </location>
</feature>
<feature type="domain" description="C-type lectin" evidence="3">
    <location>
        <begin position="32"/>
        <end position="157"/>
    </location>
</feature>